<reference evidence="1" key="1">
    <citation type="submission" date="2015-11" db="EMBL/GenBank/DDBJ databases">
        <title>De novo transcriptome assembly of four potential Pierce s Disease insect vectors from Arizona vineyards.</title>
        <authorList>
            <person name="Tassone E.E."/>
        </authorList>
    </citation>
    <scope>NUCLEOTIDE SEQUENCE</scope>
</reference>
<dbReference type="AlphaFoldDB" id="A0A1B6MG60"/>
<sequence length="104" mass="11928">VMEQVKPSTLCNGFKACGLFPWNANAIDYSKCLGKIADVNSNQSELQYEQNQTLSNKITITLQQFEDIVGDQVLHKFSNMDEVIAASKEPPEFYTLYRVWEEFQ</sequence>
<protein>
    <submittedName>
        <fullName evidence="1">Uncharacterized protein</fullName>
    </submittedName>
</protein>
<dbReference type="EMBL" id="GEBQ01005098">
    <property type="protein sequence ID" value="JAT34879.1"/>
    <property type="molecule type" value="Transcribed_RNA"/>
</dbReference>
<gene>
    <name evidence="1" type="ORF">g.55254</name>
</gene>
<accession>A0A1B6MG60</accession>
<organism evidence="1">
    <name type="scientific">Graphocephala atropunctata</name>
    <dbReference type="NCBI Taxonomy" id="36148"/>
    <lineage>
        <taxon>Eukaryota</taxon>
        <taxon>Metazoa</taxon>
        <taxon>Ecdysozoa</taxon>
        <taxon>Arthropoda</taxon>
        <taxon>Hexapoda</taxon>
        <taxon>Insecta</taxon>
        <taxon>Pterygota</taxon>
        <taxon>Neoptera</taxon>
        <taxon>Paraneoptera</taxon>
        <taxon>Hemiptera</taxon>
        <taxon>Auchenorrhyncha</taxon>
        <taxon>Membracoidea</taxon>
        <taxon>Cicadellidae</taxon>
        <taxon>Cicadellinae</taxon>
        <taxon>Cicadellini</taxon>
        <taxon>Graphocephala</taxon>
    </lineage>
</organism>
<name>A0A1B6MG60_9HEMI</name>
<evidence type="ECO:0000313" key="1">
    <source>
        <dbReference type="EMBL" id="JAT34879.1"/>
    </source>
</evidence>
<feature type="non-terminal residue" evidence="1">
    <location>
        <position position="1"/>
    </location>
</feature>
<feature type="non-terminal residue" evidence="1">
    <location>
        <position position="104"/>
    </location>
</feature>
<proteinExistence type="predicted"/>